<keyword evidence="6" id="KW-0328">Glycosyltransferase</keyword>
<evidence type="ECO:0000256" key="3">
    <source>
        <dbReference type="ARBA" id="ARBA00022679"/>
    </source>
</evidence>
<evidence type="ECO:0000256" key="5">
    <source>
        <dbReference type="ARBA" id="ARBA00022840"/>
    </source>
</evidence>
<dbReference type="GO" id="GO:0016757">
    <property type="term" value="F:glycosyltransferase activity"/>
    <property type="evidence" value="ECO:0007669"/>
    <property type="project" value="UniProtKB-KW"/>
</dbReference>
<reference evidence="6 7" key="1">
    <citation type="submission" date="2023-07" db="EMBL/GenBank/DDBJ databases">
        <title>Sorghum-associated microbial communities from plants grown in Nebraska, USA.</title>
        <authorList>
            <person name="Schachtman D."/>
        </authorList>
    </citation>
    <scope>NUCLEOTIDE SEQUENCE [LARGE SCALE GENOMIC DNA]</scope>
    <source>
        <strain evidence="6 7">DS1607</strain>
    </source>
</reference>
<dbReference type="Proteomes" id="UP001226867">
    <property type="component" value="Unassembled WGS sequence"/>
</dbReference>
<dbReference type="EMBL" id="JAUSRO010000014">
    <property type="protein sequence ID" value="MDP9901746.1"/>
    <property type="molecule type" value="Genomic_DNA"/>
</dbReference>
<keyword evidence="5" id="KW-0067">ATP-binding</keyword>
<dbReference type="RefSeq" id="WP_307691519.1">
    <property type="nucleotide sequence ID" value="NZ_JAUSRO010000014.1"/>
</dbReference>
<keyword evidence="7" id="KW-1185">Reference proteome</keyword>
<comment type="catalytic activity">
    <reaction evidence="1">
        <text>3'-dephospho-CoA + ATP = 2'-(5''-triphospho-alpha-D-ribosyl)-3'-dephospho-CoA + adenine</text>
        <dbReference type="Rhea" id="RHEA:15117"/>
        <dbReference type="ChEBI" id="CHEBI:16708"/>
        <dbReference type="ChEBI" id="CHEBI:30616"/>
        <dbReference type="ChEBI" id="CHEBI:57328"/>
        <dbReference type="ChEBI" id="CHEBI:61378"/>
        <dbReference type="EC" id="2.4.2.52"/>
    </reaction>
</comment>
<dbReference type="EC" id="2.4.2.52" evidence="2"/>
<dbReference type="GO" id="GO:0046917">
    <property type="term" value="F:triphosphoribosyl-dephospho-CoA synthase activity"/>
    <property type="evidence" value="ECO:0007669"/>
    <property type="project" value="UniProtKB-EC"/>
</dbReference>
<dbReference type="Pfam" id="PF01874">
    <property type="entry name" value="CitG"/>
    <property type="match status" value="1"/>
</dbReference>
<comment type="caution">
    <text evidence="6">The sequence shown here is derived from an EMBL/GenBank/DDBJ whole genome shotgun (WGS) entry which is preliminary data.</text>
</comment>
<dbReference type="Gene3D" id="1.10.4200.10">
    <property type="entry name" value="Triphosphoribosyl-dephospho-CoA protein"/>
    <property type="match status" value="2"/>
</dbReference>
<accession>A0ABT9SBL6</accession>
<dbReference type="PANTHER" id="PTHR30201:SF2">
    <property type="entry name" value="2-(5''-TRIPHOSPHORIBOSYL)-3'-DEPHOSPHOCOENZYME-A SYNTHASE"/>
    <property type="match status" value="1"/>
</dbReference>
<evidence type="ECO:0000313" key="6">
    <source>
        <dbReference type="EMBL" id="MDP9901746.1"/>
    </source>
</evidence>
<evidence type="ECO:0000256" key="2">
    <source>
        <dbReference type="ARBA" id="ARBA00012074"/>
    </source>
</evidence>
<protein>
    <recommendedName>
        <fullName evidence="2">triphosphoribosyl-dephospho-CoA synthase</fullName>
        <ecNumber evidence="2">2.4.2.52</ecNumber>
    </recommendedName>
</protein>
<keyword evidence="3 6" id="KW-0808">Transferase</keyword>
<proteinExistence type="predicted"/>
<gene>
    <name evidence="6" type="ORF">J2W36_004016</name>
</gene>
<name>A0ABT9SBL6_9BURK</name>
<evidence type="ECO:0000256" key="4">
    <source>
        <dbReference type="ARBA" id="ARBA00022741"/>
    </source>
</evidence>
<evidence type="ECO:0000256" key="1">
    <source>
        <dbReference type="ARBA" id="ARBA00001210"/>
    </source>
</evidence>
<organism evidence="6 7">
    <name type="scientific">Variovorax ginsengisoli</name>
    <dbReference type="NCBI Taxonomy" id="363844"/>
    <lineage>
        <taxon>Bacteria</taxon>
        <taxon>Pseudomonadati</taxon>
        <taxon>Pseudomonadota</taxon>
        <taxon>Betaproteobacteria</taxon>
        <taxon>Burkholderiales</taxon>
        <taxon>Comamonadaceae</taxon>
        <taxon>Variovorax</taxon>
    </lineage>
</organism>
<keyword evidence="4" id="KW-0547">Nucleotide-binding</keyword>
<dbReference type="PANTHER" id="PTHR30201">
    <property type="entry name" value="TRIPHOSPHORIBOSYL-DEPHOSPHO-COA SYNTHASE"/>
    <property type="match status" value="1"/>
</dbReference>
<dbReference type="InterPro" id="IPR002736">
    <property type="entry name" value="CitG"/>
</dbReference>
<sequence>MIAPAYPMTMPRQRPLTPADIGRAATLALHDELSLAPKPGLVTLTDCGSHTDMDAHTFMRSMFSLRHYFVHIAQAGFEGAGFDVLERSGIAAEARMRHATGGVNTHRGAIFMLGLLCAAAGAALHDEGGALHGDAVRTALRRHWGDALASRSQRVSTLPGGIAARRFGLRSASTEAALAFPVLFDTALPALKAAQRRGLTPPEARLDTLFHIMAVLDDSNLAHRGGLAGLRDAQRMAQDFVDQGGIARPGGMTHAHAIADAFVARRLSPGGAADTLAAACLIARICVAS</sequence>
<evidence type="ECO:0000313" key="7">
    <source>
        <dbReference type="Proteomes" id="UP001226867"/>
    </source>
</evidence>